<dbReference type="Proteomes" id="UP000265882">
    <property type="component" value="Unassembled WGS sequence"/>
</dbReference>
<name>A0A3A4NMN7_ABYX5</name>
<dbReference type="SUPFAM" id="SSF55785">
    <property type="entry name" value="PYP-like sensor domain (PAS domain)"/>
    <property type="match status" value="1"/>
</dbReference>
<gene>
    <name evidence="3" type="ORF">C4520_12395</name>
</gene>
<protein>
    <submittedName>
        <fullName evidence="3">PAS domain S-box protein</fullName>
    </submittedName>
</protein>
<accession>A0A3A4NMN7</accession>
<evidence type="ECO:0000259" key="2">
    <source>
        <dbReference type="PROSITE" id="PS50113"/>
    </source>
</evidence>
<dbReference type="Gene3D" id="1.10.287.130">
    <property type="match status" value="1"/>
</dbReference>
<dbReference type="InterPro" id="IPR000014">
    <property type="entry name" value="PAS"/>
</dbReference>
<reference evidence="3 4" key="1">
    <citation type="journal article" date="2017" name="ISME J.">
        <title>Energy and carbon metabolisms in a deep terrestrial subsurface fluid microbial community.</title>
        <authorList>
            <person name="Momper L."/>
            <person name="Jungbluth S.P."/>
            <person name="Lee M.D."/>
            <person name="Amend J.P."/>
        </authorList>
    </citation>
    <scope>NUCLEOTIDE SEQUENCE [LARGE SCALE GENOMIC DNA]</scope>
    <source>
        <strain evidence="3">SURF_5</strain>
    </source>
</reference>
<dbReference type="EMBL" id="QZKU01000085">
    <property type="protein sequence ID" value="RJP19755.1"/>
    <property type="molecule type" value="Genomic_DNA"/>
</dbReference>
<dbReference type="AlphaFoldDB" id="A0A3A4NMN7"/>
<proteinExistence type="predicted"/>
<feature type="compositionally biased region" description="Basic residues" evidence="1">
    <location>
        <begin position="7"/>
        <end position="22"/>
    </location>
</feature>
<dbReference type="PROSITE" id="PS50113">
    <property type="entry name" value="PAC"/>
    <property type="match status" value="1"/>
</dbReference>
<dbReference type="InterPro" id="IPR013656">
    <property type="entry name" value="PAS_4"/>
</dbReference>
<feature type="region of interest" description="Disordered" evidence="1">
    <location>
        <begin position="1"/>
        <end position="35"/>
    </location>
</feature>
<evidence type="ECO:0000313" key="3">
    <source>
        <dbReference type="EMBL" id="RJP19755.1"/>
    </source>
</evidence>
<sequence>MNNERKRATRVKPHLKTKRRPSRRNEAGPNAAQERRVQDQLNFLSNILEFLPYPFYVIDVQDYTIKLANSAAGSIDAPEHTTCHALTHRKDAPCADTCLCPLEEVKRTRKSVVVEHTHYDRNGSARHVEVHGHPIFDAAGNVIQMIEYSVDVTERKRAEDERLQKEKLQGVLELAGAACHELNQPIQVLFAYIHSFLKRISEGHPEYEDMQKFKREVQKIAEITHKLKNITRYESQHYYKDTKIIDIDKASQPKDCEPA</sequence>
<evidence type="ECO:0000313" key="4">
    <source>
        <dbReference type="Proteomes" id="UP000265882"/>
    </source>
</evidence>
<evidence type="ECO:0000256" key="1">
    <source>
        <dbReference type="SAM" id="MobiDB-lite"/>
    </source>
</evidence>
<dbReference type="SUPFAM" id="SSF47384">
    <property type="entry name" value="Homodimeric domain of signal transducing histidine kinase"/>
    <property type="match status" value="1"/>
</dbReference>
<organism evidence="3 4">
    <name type="scientific">Abyssobacteria bacterium (strain SURF_5)</name>
    <dbReference type="NCBI Taxonomy" id="2093360"/>
    <lineage>
        <taxon>Bacteria</taxon>
        <taxon>Pseudomonadati</taxon>
        <taxon>Candidatus Hydrogenedentota</taxon>
        <taxon>Candidatus Abyssobacteria</taxon>
    </lineage>
</organism>
<dbReference type="GO" id="GO:0000155">
    <property type="term" value="F:phosphorelay sensor kinase activity"/>
    <property type="evidence" value="ECO:0007669"/>
    <property type="project" value="InterPro"/>
</dbReference>
<dbReference type="Gene3D" id="3.30.450.20">
    <property type="entry name" value="PAS domain"/>
    <property type="match status" value="1"/>
</dbReference>
<dbReference type="InterPro" id="IPR000700">
    <property type="entry name" value="PAS-assoc_C"/>
</dbReference>
<feature type="domain" description="PAC" evidence="2">
    <location>
        <begin position="112"/>
        <end position="164"/>
    </location>
</feature>
<dbReference type="NCBIfam" id="TIGR00229">
    <property type="entry name" value="sensory_box"/>
    <property type="match status" value="1"/>
</dbReference>
<comment type="caution">
    <text evidence="3">The sequence shown here is derived from an EMBL/GenBank/DDBJ whole genome shotgun (WGS) entry which is preliminary data.</text>
</comment>
<dbReference type="Pfam" id="PF08448">
    <property type="entry name" value="PAS_4"/>
    <property type="match status" value="1"/>
</dbReference>
<dbReference type="InterPro" id="IPR035965">
    <property type="entry name" value="PAS-like_dom_sf"/>
</dbReference>
<dbReference type="InterPro" id="IPR036097">
    <property type="entry name" value="HisK_dim/P_sf"/>
</dbReference>